<gene>
    <name evidence="1" type="ORF">SFOMI_4974</name>
</gene>
<dbReference type="AlphaFoldDB" id="A0A292ZN46"/>
<dbReference type="RefSeq" id="WP_218042389.1">
    <property type="nucleotide sequence ID" value="NZ_BEWI01000032.1"/>
</dbReference>
<organism evidence="1 2">
    <name type="scientific">Sphingobium fuliginis (strain ATCC 27551)</name>
    <dbReference type="NCBI Taxonomy" id="336203"/>
    <lineage>
        <taxon>Bacteria</taxon>
        <taxon>Pseudomonadati</taxon>
        <taxon>Pseudomonadota</taxon>
        <taxon>Alphaproteobacteria</taxon>
        <taxon>Sphingomonadales</taxon>
        <taxon>Sphingomonadaceae</taxon>
        <taxon>Sphingobium</taxon>
    </lineage>
</organism>
<name>A0A292ZN46_SPHSA</name>
<dbReference type="EMBL" id="BEWI01000032">
    <property type="protein sequence ID" value="GAY24394.1"/>
    <property type="molecule type" value="Genomic_DNA"/>
</dbReference>
<dbReference type="Pfam" id="PF13669">
    <property type="entry name" value="Glyoxalase_4"/>
    <property type="match status" value="1"/>
</dbReference>
<proteinExistence type="predicted"/>
<comment type="caution">
    <text evidence="1">The sequence shown here is derived from an EMBL/GenBank/DDBJ whole genome shotgun (WGS) entry which is preliminary data.</text>
</comment>
<accession>A0A292ZN46</accession>
<dbReference type="Proteomes" id="UP000221538">
    <property type="component" value="Unassembled WGS sequence"/>
</dbReference>
<evidence type="ECO:0000313" key="2">
    <source>
        <dbReference type="Proteomes" id="UP000221538"/>
    </source>
</evidence>
<reference evidence="1 2" key="1">
    <citation type="journal article" date="2013" name="Biodegradation">
        <title>Occurrence of 4-tert-butylphenol (4-t-BP) biodegradation in an aquatic sample caused by the presence of Spirodela polyrrhiza and isolation of a 4-t-BP-utilizing bacterium.</title>
        <authorList>
            <person name="Ogata Y."/>
            <person name="Toyama T."/>
            <person name="Yu N."/>
            <person name="Wang X."/>
            <person name="Sei K."/>
            <person name="Ike M."/>
        </authorList>
    </citation>
    <scope>NUCLEOTIDE SEQUENCE [LARGE SCALE GENOMIC DNA]</scope>
    <source>
        <strain evidence="1 2">OMI</strain>
    </source>
</reference>
<sequence>MAEDRVQNFFKGFFQFGYVTRDADAAVAAFRAKFGPVEFMVNEPPAIDGRPAPTRRIALAWIDEVMTEIIEPDPMQRTIYDDHVPAMAGPIRLHHFGYLIDDHQAMLHRLRGMGYDVPMAGSMPGVLDYSYADTRRDLGLWSEFIRLEEAGKAFFDAVPRTITGNS</sequence>
<dbReference type="Gene3D" id="3.10.180.10">
    <property type="entry name" value="2,3-Dihydroxybiphenyl 1,2-Dioxygenase, domain 1"/>
    <property type="match status" value="1"/>
</dbReference>
<protein>
    <recommendedName>
        <fullName evidence="3">VOC family protein</fullName>
    </recommendedName>
</protein>
<evidence type="ECO:0000313" key="1">
    <source>
        <dbReference type="EMBL" id="GAY24394.1"/>
    </source>
</evidence>
<evidence type="ECO:0008006" key="3">
    <source>
        <dbReference type="Google" id="ProtNLM"/>
    </source>
</evidence>
<dbReference type="SUPFAM" id="SSF54593">
    <property type="entry name" value="Glyoxalase/Bleomycin resistance protein/Dihydroxybiphenyl dioxygenase"/>
    <property type="match status" value="1"/>
</dbReference>
<dbReference type="InterPro" id="IPR029068">
    <property type="entry name" value="Glyas_Bleomycin-R_OHBP_Dase"/>
</dbReference>
<reference evidence="1 2" key="2">
    <citation type="journal article" date="2013" name="Environ. Sci. Technol.">
        <title>The 4-tert-butylphenol-utilizing bacterium Sphingobium fuliginis OMI can degrade bisphenols via phenolic ring hydroxylation and meta-cleavage pathway.</title>
        <authorList>
            <person name="Ogata Y."/>
            <person name="Goda S."/>
            <person name="Toyama T."/>
            <person name="Sei K."/>
            <person name="Ike M."/>
        </authorList>
    </citation>
    <scope>NUCLEOTIDE SEQUENCE [LARGE SCALE GENOMIC DNA]</scope>
    <source>
        <strain evidence="1 2">OMI</strain>
    </source>
</reference>